<dbReference type="Proteomes" id="UP000561181">
    <property type="component" value="Unassembled WGS sequence"/>
</dbReference>
<comment type="caution">
    <text evidence="2">The sequence shown here is derived from an EMBL/GenBank/DDBJ whole genome shotgun (WGS) entry which is preliminary data.</text>
</comment>
<keyword evidence="3" id="KW-1185">Reference proteome</keyword>
<keyword evidence="1" id="KW-1133">Transmembrane helix</keyword>
<protein>
    <submittedName>
        <fullName evidence="2">Uncharacterized protein</fullName>
    </submittedName>
</protein>
<feature type="transmembrane region" description="Helical" evidence="1">
    <location>
        <begin position="32"/>
        <end position="53"/>
    </location>
</feature>
<evidence type="ECO:0000313" key="3">
    <source>
        <dbReference type="Proteomes" id="UP000561181"/>
    </source>
</evidence>
<gene>
    <name evidence="2" type="ORF">HKD42_09890</name>
</gene>
<proteinExistence type="predicted"/>
<evidence type="ECO:0000256" key="1">
    <source>
        <dbReference type="SAM" id="Phobius"/>
    </source>
</evidence>
<accession>A0A848QFG0</accession>
<evidence type="ECO:0000313" key="2">
    <source>
        <dbReference type="EMBL" id="NMW32371.1"/>
    </source>
</evidence>
<dbReference type="RefSeq" id="WP_170012921.1">
    <property type="nucleotide sequence ID" value="NZ_JABCRE010000003.1"/>
</dbReference>
<keyword evidence="1" id="KW-0812">Transmembrane</keyword>
<dbReference type="AlphaFoldDB" id="A0A848QFG0"/>
<dbReference type="EMBL" id="JABCRE010000003">
    <property type="protein sequence ID" value="NMW32371.1"/>
    <property type="molecule type" value="Genomic_DNA"/>
</dbReference>
<organism evidence="2 3">
    <name type="scientific">Pontixanthobacter rizhaonensis</name>
    <dbReference type="NCBI Taxonomy" id="2730337"/>
    <lineage>
        <taxon>Bacteria</taxon>
        <taxon>Pseudomonadati</taxon>
        <taxon>Pseudomonadota</taxon>
        <taxon>Alphaproteobacteria</taxon>
        <taxon>Sphingomonadales</taxon>
        <taxon>Erythrobacteraceae</taxon>
        <taxon>Pontixanthobacter</taxon>
    </lineage>
</organism>
<keyword evidence="1" id="KW-0472">Membrane</keyword>
<reference evidence="2 3" key="1">
    <citation type="submission" date="2020-04" db="EMBL/GenBank/DDBJ databases">
        <authorList>
            <person name="Liu A."/>
        </authorList>
    </citation>
    <scope>NUCLEOTIDE SEQUENCE [LARGE SCALE GENOMIC DNA]</scope>
    <source>
        <strain evidence="2 3">RZ02</strain>
    </source>
</reference>
<feature type="transmembrane region" description="Helical" evidence="1">
    <location>
        <begin position="6"/>
        <end position="25"/>
    </location>
</feature>
<sequence length="57" mass="6099">MVAQLVFNALSIAALLFLAFVLWSGVGKKRPLVGRGFGSVCGGLAVFLIWQSFELLS</sequence>
<name>A0A848QFG0_9SPHN</name>